<dbReference type="PANTHER" id="PTHR15955">
    <property type="entry name" value="RWD DOMAIN CONTAINING PROTEIN 2"/>
    <property type="match status" value="1"/>
</dbReference>
<dbReference type="OrthoDB" id="432412at2759"/>
<dbReference type="EMBL" id="DF238795">
    <property type="protein sequence ID" value="GAC95475.1"/>
    <property type="molecule type" value="Genomic_DNA"/>
</dbReference>
<accession>R9PBM5</accession>
<dbReference type="Proteomes" id="UP000014071">
    <property type="component" value="Unassembled WGS sequence"/>
</dbReference>
<dbReference type="AlphaFoldDB" id="R9PBM5"/>
<name>R9PBM5_PSEHS</name>
<reference evidence="2" key="1">
    <citation type="journal article" date="2013" name="Genome Announc.">
        <title>Draft genome sequence of the basidiomycetous yeast-like fungus Pseudozyma hubeiensis SY62, which produces an abundant amount of the biosurfactant mannosylerythritol lipids.</title>
        <authorList>
            <person name="Konishi M."/>
            <person name="Hatada Y."/>
            <person name="Horiuchi J."/>
        </authorList>
    </citation>
    <scope>NUCLEOTIDE SEQUENCE [LARGE SCALE GENOMIC DNA]</scope>
    <source>
        <strain evidence="2">SY62</strain>
    </source>
</reference>
<dbReference type="RefSeq" id="XP_012189062.1">
    <property type="nucleotide sequence ID" value="XM_012333672.1"/>
</dbReference>
<evidence type="ECO:0000313" key="2">
    <source>
        <dbReference type="Proteomes" id="UP000014071"/>
    </source>
</evidence>
<dbReference type="HOGENOM" id="CLU_829296_0_0_1"/>
<dbReference type="STRING" id="1305764.R9PBM5"/>
<sequence>MGGTQASATPPSSLLLLQYVSIEDVAQDLDMVVQSTSDGEWIWEAASQSEQDSWESLIRDPLSVTSPSQISGLAGRVQVVEGINLTYSLRSVSADTEGDDGLKATVDVSAPTLSPNSAAKIKQSLLERSQEWKDEAIESLFLFDLLTTAQTLAADLAPASDTTGVETGPEPKPVGPTIATDIRLSRAIFWSHHLKAPSKLKDFNNWCPELGIWGIVRVGWPGYLCFEGESSAVDEMVRRVKGLQWHAIQLRVEKSWTWTSGKQAKGRTPSEQALLDCGLSKDHPDNAADQEGEAKVRTGCQVIESLGDLVTRLRGCELDEDEIEGALGIRMSGSGR</sequence>
<dbReference type="InterPro" id="IPR059181">
    <property type="entry name" value="RWDD2A-B_C"/>
</dbReference>
<proteinExistence type="predicted"/>
<gene>
    <name evidence="1" type="ORF">PHSY_003051</name>
</gene>
<organism evidence="1 2">
    <name type="scientific">Pseudozyma hubeiensis (strain SY62)</name>
    <name type="common">Yeast</name>
    <dbReference type="NCBI Taxonomy" id="1305764"/>
    <lineage>
        <taxon>Eukaryota</taxon>
        <taxon>Fungi</taxon>
        <taxon>Dikarya</taxon>
        <taxon>Basidiomycota</taxon>
        <taxon>Ustilaginomycotina</taxon>
        <taxon>Ustilaginomycetes</taxon>
        <taxon>Ustilaginales</taxon>
        <taxon>Ustilaginaceae</taxon>
        <taxon>Pseudozyma</taxon>
    </lineage>
</organism>
<dbReference type="InterPro" id="IPR017359">
    <property type="entry name" value="Phi-like"/>
</dbReference>
<dbReference type="GeneID" id="24108341"/>
<dbReference type="PANTHER" id="PTHR15955:SF8">
    <property type="entry name" value="RWD DOMAIN-CONTAINING PROTEIN 2B-RELATED"/>
    <property type="match status" value="1"/>
</dbReference>
<dbReference type="eggNOG" id="ENOG502SETM">
    <property type="taxonomic scope" value="Eukaryota"/>
</dbReference>
<protein>
    <submittedName>
        <fullName evidence="1">Uncharacterized protein</fullName>
    </submittedName>
</protein>
<evidence type="ECO:0000313" key="1">
    <source>
        <dbReference type="EMBL" id="GAC95475.1"/>
    </source>
</evidence>
<dbReference type="CDD" id="cd24163">
    <property type="entry name" value="RWDD2_C"/>
    <property type="match status" value="1"/>
</dbReference>
<keyword evidence="2" id="KW-1185">Reference proteome</keyword>